<evidence type="ECO:0000313" key="3">
    <source>
        <dbReference type="Proteomes" id="UP001054889"/>
    </source>
</evidence>
<dbReference type="InterPro" id="IPR055357">
    <property type="entry name" value="LRR_At1g61320_AtMIF1"/>
</dbReference>
<feature type="domain" description="At1g61320/AtMIF1 LRR" evidence="1">
    <location>
        <begin position="2"/>
        <end position="167"/>
    </location>
</feature>
<keyword evidence="3" id="KW-1185">Reference proteome</keyword>
<dbReference type="EMBL" id="BQKI01000002">
    <property type="protein sequence ID" value="GJM88181.1"/>
    <property type="molecule type" value="Genomic_DNA"/>
</dbReference>
<dbReference type="Pfam" id="PF23622">
    <property type="entry name" value="LRR_At1g61320_AtMIF1"/>
    <property type="match status" value="1"/>
</dbReference>
<dbReference type="PANTHER" id="PTHR34145">
    <property type="entry name" value="OS02G0105600 PROTEIN"/>
    <property type="match status" value="1"/>
</dbReference>
<evidence type="ECO:0000313" key="2">
    <source>
        <dbReference type="EMBL" id="GJM88181.1"/>
    </source>
</evidence>
<gene>
    <name evidence="2" type="primary">ga04211</name>
    <name evidence="2" type="ORF">PR202_ga04211</name>
</gene>
<name>A0AAV5BQD3_ELECO</name>
<organism evidence="2 3">
    <name type="scientific">Eleusine coracana subsp. coracana</name>
    <dbReference type="NCBI Taxonomy" id="191504"/>
    <lineage>
        <taxon>Eukaryota</taxon>
        <taxon>Viridiplantae</taxon>
        <taxon>Streptophyta</taxon>
        <taxon>Embryophyta</taxon>
        <taxon>Tracheophyta</taxon>
        <taxon>Spermatophyta</taxon>
        <taxon>Magnoliopsida</taxon>
        <taxon>Liliopsida</taxon>
        <taxon>Poales</taxon>
        <taxon>Poaceae</taxon>
        <taxon>PACMAD clade</taxon>
        <taxon>Chloridoideae</taxon>
        <taxon>Cynodonteae</taxon>
        <taxon>Eleusininae</taxon>
        <taxon>Eleusine</taxon>
    </lineage>
</organism>
<dbReference type="Proteomes" id="UP001054889">
    <property type="component" value="Unassembled WGS sequence"/>
</dbReference>
<reference evidence="2" key="2">
    <citation type="submission" date="2021-12" db="EMBL/GenBank/DDBJ databases">
        <title>Resequencing data analysis of finger millet.</title>
        <authorList>
            <person name="Hatakeyama M."/>
            <person name="Aluri S."/>
            <person name="Balachadran M.T."/>
            <person name="Sivarajan S.R."/>
            <person name="Poveda L."/>
            <person name="Shimizu-Inatsugi R."/>
            <person name="Schlapbach R."/>
            <person name="Sreeman S.M."/>
            <person name="Shimizu K.K."/>
        </authorList>
    </citation>
    <scope>NUCLEOTIDE SEQUENCE</scope>
</reference>
<reference evidence="2" key="1">
    <citation type="journal article" date="2018" name="DNA Res.">
        <title>Multiple hybrid de novo genome assembly of finger millet, an orphan allotetraploid crop.</title>
        <authorList>
            <person name="Hatakeyama M."/>
            <person name="Aluri S."/>
            <person name="Balachadran M.T."/>
            <person name="Sivarajan S.R."/>
            <person name="Patrignani A."/>
            <person name="Gruter S."/>
            <person name="Poveda L."/>
            <person name="Shimizu-Inatsugi R."/>
            <person name="Baeten J."/>
            <person name="Francoijs K.J."/>
            <person name="Nataraja K.N."/>
            <person name="Reddy Y.A.N."/>
            <person name="Phadnis S."/>
            <person name="Ravikumar R.L."/>
            <person name="Schlapbach R."/>
            <person name="Sreeman S.M."/>
            <person name="Shimizu K.K."/>
        </authorList>
    </citation>
    <scope>NUCLEOTIDE SEQUENCE</scope>
</reference>
<dbReference type="InterPro" id="IPR053772">
    <property type="entry name" value="At1g61320/At1g61330-like"/>
</dbReference>
<evidence type="ECO:0000259" key="1">
    <source>
        <dbReference type="Pfam" id="PF23622"/>
    </source>
</evidence>
<dbReference type="SUPFAM" id="SSF52047">
    <property type="entry name" value="RNI-like"/>
    <property type="match status" value="1"/>
</dbReference>
<dbReference type="PANTHER" id="PTHR34145:SF43">
    <property type="entry name" value="F-BOX DOMAIN PROTEIN"/>
    <property type="match status" value="1"/>
</dbReference>
<sequence>MHSGIGLKTLQIHIPSYFSTKDYCYLDSWLQTALTPGIEELTLILHPLKAKYSFPYSLLSNGTGDSIRYIHLVHRSFHSAATLGCLRSLTRLHLCLVHITGEELECLLCNSLALEWLEVRYCDLIVCLKVPCILQRLSHLEVIGGERLEAIDNEAPNLSSFLFGGHNK</sequence>
<proteinExistence type="predicted"/>
<comment type="caution">
    <text evidence="2">The sequence shown here is derived from an EMBL/GenBank/DDBJ whole genome shotgun (WGS) entry which is preliminary data.</text>
</comment>
<dbReference type="AlphaFoldDB" id="A0AAV5BQD3"/>
<accession>A0AAV5BQD3</accession>
<protein>
    <recommendedName>
        <fullName evidence="1">At1g61320/AtMIF1 LRR domain-containing protein</fullName>
    </recommendedName>
</protein>